<evidence type="ECO:0000259" key="5">
    <source>
        <dbReference type="PROSITE" id="PS50931"/>
    </source>
</evidence>
<dbReference type="GO" id="GO:0006351">
    <property type="term" value="P:DNA-templated transcription"/>
    <property type="evidence" value="ECO:0007669"/>
    <property type="project" value="TreeGrafter"/>
</dbReference>
<keyword evidence="2" id="KW-0805">Transcription regulation</keyword>
<dbReference type="PANTHER" id="PTHR30537:SF1">
    <property type="entry name" value="HTH-TYPE TRANSCRIPTIONAL REGULATOR PGRR"/>
    <property type="match status" value="1"/>
</dbReference>
<dbReference type="GO" id="GO:0043565">
    <property type="term" value="F:sequence-specific DNA binding"/>
    <property type="evidence" value="ECO:0007669"/>
    <property type="project" value="TreeGrafter"/>
</dbReference>
<dbReference type="Gene3D" id="1.10.10.10">
    <property type="entry name" value="Winged helix-like DNA-binding domain superfamily/Winged helix DNA-binding domain"/>
    <property type="match status" value="1"/>
</dbReference>
<sequence length="295" mass="32122">MMRQNLNDLAAFAVIARTRSFTAAAAELGVSPSALSHAMRALEERLDLRLLARTTRSVAPTEAGMALLGRLAPALAQIDEGLEALADWRDAPAGTVRVTTFHWIAATLLARKLPGFLCRHPGITVEVNVDDGLRDIVALGFDAGIRLGESVERDMIAVRIGPPLRTLVVATPAYWAAHGRPMHPRDLLAHPCITYRNLGSGTLMPWEFEKDGRELRIQVRGPLVCNSADLALAAVRAGCGVGWTMAEDVTQDVAAGRLEQVLDEWSQPYPGAFLYHPSRRQVPPPLKALISHLRE</sequence>
<organism evidence="6 7">
    <name type="scientific">Paracoccus tibetensis</name>
    <dbReference type="NCBI Taxonomy" id="336292"/>
    <lineage>
        <taxon>Bacteria</taxon>
        <taxon>Pseudomonadati</taxon>
        <taxon>Pseudomonadota</taxon>
        <taxon>Alphaproteobacteria</taxon>
        <taxon>Rhodobacterales</taxon>
        <taxon>Paracoccaceae</taxon>
        <taxon>Paracoccus</taxon>
    </lineage>
</organism>
<dbReference type="GO" id="GO:0003700">
    <property type="term" value="F:DNA-binding transcription factor activity"/>
    <property type="evidence" value="ECO:0007669"/>
    <property type="project" value="InterPro"/>
</dbReference>
<accession>A0A1G5JF76</accession>
<dbReference type="InterPro" id="IPR036390">
    <property type="entry name" value="WH_DNA-bd_sf"/>
</dbReference>
<dbReference type="RefSeq" id="WP_090746886.1">
    <property type="nucleotide sequence ID" value="NZ_FMVT01000012.1"/>
</dbReference>
<keyword evidence="3 6" id="KW-0238">DNA-binding</keyword>
<dbReference type="STRING" id="336292.SAMN05660710_03194"/>
<evidence type="ECO:0000256" key="3">
    <source>
        <dbReference type="ARBA" id="ARBA00023125"/>
    </source>
</evidence>
<feature type="domain" description="HTH lysR-type" evidence="5">
    <location>
        <begin position="4"/>
        <end position="61"/>
    </location>
</feature>
<evidence type="ECO:0000256" key="2">
    <source>
        <dbReference type="ARBA" id="ARBA00023015"/>
    </source>
</evidence>
<dbReference type="PROSITE" id="PS50931">
    <property type="entry name" value="HTH_LYSR"/>
    <property type="match status" value="1"/>
</dbReference>
<evidence type="ECO:0000313" key="6">
    <source>
        <dbReference type="EMBL" id="SCY87002.1"/>
    </source>
</evidence>
<dbReference type="OrthoDB" id="9813056at2"/>
<reference evidence="6 7" key="1">
    <citation type="submission" date="2016-10" db="EMBL/GenBank/DDBJ databases">
        <authorList>
            <person name="de Groot N.N."/>
        </authorList>
    </citation>
    <scope>NUCLEOTIDE SEQUENCE [LARGE SCALE GENOMIC DNA]</scope>
    <source>
        <strain evidence="6 7">CGMCC 1.8925</strain>
    </source>
</reference>
<evidence type="ECO:0000256" key="1">
    <source>
        <dbReference type="ARBA" id="ARBA00009437"/>
    </source>
</evidence>
<dbReference type="PANTHER" id="PTHR30537">
    <property type="entry name" value="HTH-TYPE TRANSCRIPTIONAL REGULATOR"/>
    <property type="match status" value="1"/>
</dbReference>
<dbReference type="AlphaFoldDB" id="A0A1G5JF76"/>
<dbReference type="Gene3D" id="3.40.190.290">
    <property type="match status" value="1"/>
</dbReference>
<dbReference type="InterPro" id="IPR036388">
    <property type="entry name" value="WH-like_DNA-bd_sf"/>
</dbReference>
<comment type="similarity">
    <text evidence="1">Belongs to the LysR transcriptional regulatory family.</text>
</comment>
<evidence type="ECO:0000313" key="7">
    <source>
        <dbReference type="Proteomes" id="UP000199502"/>
    </source>
</evidence>
<gene>
    <name evidence="6" type="ORF">SAMN05660710_03194</name>
</gene>
<dbReference type="Pfam" id="PF00126">
    <property type="entry name" value="HTH_1"/>
    <property type="match status" value="1"/>
</dbReference>
<dbReference type="InterPro" id="IPR005119">
    <property type="entry name" value="LysR_subst-bd"/>
</dbReference>
<dbReference type="Pfam" id="PF03466">
    <property type="entry name" value="LysR_substrate"/>
    <property type="match status" value="1"/>
</dbReference>
<dbReference type="SUPFAM" id="SSF53850">
    <property type="entry name" value="Periplasmic binding protein-like II"/>
    <property type="match status" value="1"/>
</dbReference>
<proteinExistence type="inferred from homology"/>
<dbReference type="CDD" id="cd08474">
    <property type="entry name" value="PBP2_CrgA_like_5"/>
    <property type="match status" value="1"/>
</dbReference>
<keyword evidence="4" id="KW-0804">Transcription</keyword>
<dbReference type="EMBL" id="FMVT01000012">
    <property type="protein sequence ID" value="SCY87002.1"/>
    <property type="molecule type" value="Genomic_DNA"/>
</dbReference>
<dbReference type="FunFam" id="1.10.10.10:FF:000001">
    <property type="entry name" value="LysR family transcriptional regulator"/>
    <property type="match status" value="1"/>
</dbReference>
<dbReference type="InterPro" id="IPR000847">
    <property type="entry name" value="LysR_HTH_N"/>
</dbReference>
<keyword evidence="7" id="KW-1185">Reference proteome</keyword>
<protein>
    <submittedName>
        <fullName evidence="6">DNA-binding transcriptional regulator, LysR family</fullName>
    </submittedName>
</protein>
<evidence type="ECO:0000256" key="4">
    <source>
        <dbReference type="ARBA" id="ARBA00023163"/>
    </source>
</evidence>
<name>A0A1G5JF76_9RHOB</name>
<dbReference type="Proteomes" id="UP000199502">
    <property type="component" value="Unassembled WGS sequence"/>
</dbReference>
<dbReference type="InterPro" id="IPR058163">
    <property type="entry name" value="LysR-type_TF_proteobact-type"/>
</dbReference>
<dbReference type="SUPFAM" id="SSF46785">
    <property type="entry name" value="Winged helix' DNA-binding domain"/>
    <property type="match status" value="1"/>
</dbReference>